<dbReference type="InterPro" id="IPR020449">
    <property type="entry name" value="Tscrpt_reg_AraC-type_HTH"/>
</dbReference>
<accession>A0A2U2PCV4</accession>
<feature type="domain" description="HTH araC/xylS-type" evidence="4">
    <location>
        <begin position="1"/>
        <end position="48"/>
    </location>
</feature>
<dbReference type="SUPFAM" id="SSF46689">
    <property type="entry name" value="Homeodomain-like"/>
    <property type="match status" value="1"/>
</dbReference>
<dbReference type="GO" id="GO:0043565">
    <property type="term" value="F:sequence-specific DNA binding"/>
    <property type="evidence" value="ECO:0007669"/>
    <property type="project" value="InterPro"/>
</dbReference>
<organism evidence="5 6">
    <name type="scientific">Pararcticibacter amylolyticus</name>
    <dbReference type="NCBI Taxonomy" id="2173175"/>
    <lineage>
        <taxon>Bacteria</taxon>
        <taxon>Pseudomonadati</taxon>
        <taxon>Bacteroidota</taxon>
        <taxon>Sphingobacteriia</taxon>
        <taxon>Sphingobacteriales</taxon>
        <taxon>Sphingobacteriaceae</taxon>
        <taxon>Pararcticibacter</taxon>
    </lineage>
</organism>
<dbReference type="RefSeq" id="WP_109417198.1">
    <property type="nucleotide sequence ID" value="NZ_QEAS01000016.1"/>
</dbReference>
<dbReference type="OrthoDB" id="511992at2"/>
<comment type="caution">
    <text evidence="5">The sequence shown here is derived from an EMBL/GenBank/DDBJ whole genome shotgun (WGS) entry which is preliminary data.</text>
</comment>
<keyword evidence="1" id="KW-0805">Transcription regulation</keyword>
<name>A0A2U2PCV4_9SPHI</name>
<protein>
    <recommendedName>
        <fullName evidence="4">HTH araC/xylS-type domain-containing protein</fullName>
    </recommendedName>
</protein>
<keyword evidence="2" id="KW-0238">DNA-binding</keyword>
<proteinExistence type="predicted"/>
<dbReference type="PRINTS" id="PR00032">
    <property type="entry name" value="HTHARAC"/>
</dbReference>
<dbReference type="GO" id="GO:0003700">
    <property type="term" value="F:DNA-binding transcription factor activity"/>
    <property type="evidence" value="ECO:0007669"/>
    <property type="project" value="InterPro"/>
</dbReference>
<evidence type="ECO:0000259" key="4">
    <source>
        <dbReference type="PROSITE" id="PS01124"/>
    </source>
</evidence>
<sequence>MKKAAELLAQGVYRIYEISNLTGFSSPNHFNRVFYKQFGITPSNFAKMHMEKKDGG</sequence>
<keyword evidence="6" id="KW-1185">Reference proteome</keyword>
<evidence type="ECO:0000256" key="2">
    <source>
        <dbReference type="ARBA" id="ARBA00023125"/>
    </source>
</evidence>
<dbReference type="Pfam" id="PF12833">
    <property type="entry name" value="HTH_18"/>
    <property type="match status" value="1"/>
</dbReference>
<evidence type="ECO:0000313" key="5">
    <source>
        <dbReference type="EMBL" id="PWG79182.1"/>
    </source>
</evidence>
<dbReference type="Gene3D" id="1.10.10.60">
    <property type="entry name" value="Homeodomain-like"/>
    <property type="match status" value="1"/>
</dbReference>
<evidence type="ECO:0000256" key="3">
    <source>
        <dbReference type="ARBA" id="ARBA00023163"/>
    </source>
</evidence>
<dbReference type="PANTHER" id="PTHR43280">
    <property type="entry name" value="ARAC-FAMILY TRANSCRIPTIONAL REGULATOR"/>
    <property type="match status" value="1"/>
</dbReference>
<gene>
    <name evidence="5" type="ORF">DDR33_18000</name>
</gene>
<dbReference type="PANTHER" id="PTHR43280:SF2">
    <property type="entry name" value="HTH-TYPE TRANSCRIPTIONAL REGULATOR EXSA"/>
    <property type="match status" value="1"/>
</dbReference>
<evidence type="ECO:0000313" key="6">
    <source>
        <dbReference type="Proteomes" id="UP000245647"/>
    </source>
</evidence>
<dbReference type="PROSITE" id="PS01124">
    <property type="entry name" value="HTH_ARAC_FAMILY_2"/>
    <property type="match status" value="1"/>
</dbReference>
<reference evidence="5 6" key="1">
    <citation type="submission" date="2018-04" db="EMBL/GenBank/DDBJ databases">
        <title>Pedobacter chongqingensis sp. nov., isolated from a rottenly hemp rope.</title>
        <authorList>
            <person name="Cai Y."/>
        </authorList>
    </citation>
    <scope>NUCLEOTIDE SEQUENCE [LARGE SCALE GENOMIC DNA]</scope>
    <source>
        <strain evidence="5 6">FJ4-8</strain>
    </source>
</reference>
<dbReference type="InterPro" id="IPR009057">
    <property type="entry name" value="Homeodomain-like_sf"/>
</dbReference>
<evidence type="ECO:0000256" key="1">
    <source>
        <dbReference type="ARBA" id="ARBA00023015"/>
    </source>
</evidence>
<dbReference type="AlphaFoldDB" id="A0A2U2PCV4"/>
<dbReference type="InterPro" id="IPR018060">
    <property type="entry name" value="HTH_AraC"/>
</dbReference>
<dbReference type="EMBL" id="QEAS01000016">
    <property type="protein sequence ID" value="PWG79182.1"/>
    <property type="molecule type" value="Genomic_DNA"/>
</dbReference>
<keyword evidence="3" id="KW-0804">Transcription</keyword>
<dbReference type="Proteomes" id="UP000245647">
    <property type="component" value="Unassembled WGS sequence"/>
</dbReference>